<dbReference type="AlphaFoldDB" id="A0A672Z7R7"/>
<evidence type="ECO:0000256" key="6">
    <source>
        <dbReference type="ARBA" id="ARBA00023069"/>
    </source>
</evidence>
<evidence type="ECO:0000256" key="8">
    <source>
        <dbReference type="ARBA" id="ARBA00023273"/>
    </source>
</evidence>
<evidence type="ECO:0000313" key="12">
    <source>
        <dbReference type="Proteomes" id="UP000472271"/>
    </source>
</evidence>
<evidence type="ECO:0000256" key="7">
    <source>
        <dbReference type="ARBA" id="ARBA00023212"/>
    </source>
</evidence>
<feature type="compositionally biased region" description="Polar residues" evidence="10">
    <location>
        <begin position="249"/>
        <end position="265"/>
    </location>
</feature>
<keyword evidence="4" id="KW-0963">Cytoplasm</keyword>
<accession>A0A672Z7R7</accession>
<comment type="subcellular location">
    <subcellularLocation>
        <location evidence="1">Cytoplasm</location>
        <location evidence="1">Cytoskeleton</location>
        <location evidence="1">Cilium axoneme</location>
    </subcellularLocation>
</comment>
<dbReference type="Ensembl" id="ENSSORT00005013826.1">
    <property type="protein sequence ID" value="ENSSORP00005013416.1"/>
    <property type="gene ID" value="ENSSORG00005006936.1"/>
</dbReference>
<dbReference type="GO" id="GO:0003356">
    <property type="term" value="P:regulation of cilium beat frequency"/>
    <property type="evidence" value="ECO:0007669"/>
    <property type="project" value="TreeGrafter"/>
</dbReference>
<dbReference type="InterPro" id="IPR021897">
    <property type="entry name" value="FAP206"/>
</dbReference>
<feature type="region of interest" description="Disordered" evidence="10">
    <location>
        <begin position="234"/>
        <end position="299"/>
    </location>
</feature>
<sequence length="299" mass="33850">GSSWFQPLFQSLSQVWSGLQDEAELLHILSTITLNLQPFVVSQAKMFSETVFLVHVFISWCLVWGSAERIDPAQMKTQEWLFPENLSNFDQVLLQFNGFCGYTLVERDGLLLPGDPHIGILKHQQKLFVFSSTDAAVHFSAAPDQFISEVAERAKRSPELIQLLRLHQQFPSVSPYSEMKPGDSFVAKPISKCESGTQTDVHPLETNICRTYQWNQWELRRRAIKLADLRTRVTVSTQTPQSHMRRDNATQTWTPKDAESQTQREGGSGVPRPQVYLAGLRGQRDGPAVKVNLTTPVDQ</sequence>
<comment type="function">
    <text evidence="9">Essential for sperm motility and is involved in the regulation of the beating frequency of motile cilia on the epithelial cells of the respiratory tract. Required for the establishment of radial spokes in sperm flagella.</text>
</comment>
<evidence type="ECO:0000256" key="9">
    <source>
        <dbReference type="ARBA" id="ARBA00045321"/>
    </source>
</evidence>
<evidence type="ECO:0000313" key="11">
    <source>
        <dbReference type="Ensembl" id="ENSSORP00005013416.1"/>
    </source>
</evidence>
<dbReference type="PANTHER" id="PTHR21442:SF0">
    <property type="entry name" value="CILIA- AND FLAGELLA-ASSOCIATED PROTEIN 206"/>
    <property type="match status" value="1"/>
</dbReference>
<dbReference type="GO" id="GO:0005930">
    <property type="term" value="C:axoneme"/>
    <property type="evidence" value="ECO:0007669"/>
    <property type="project" value="UniProtKB-SubCell"/>
</dbReference>
<reference evidence="11" key="1">
    <citation type="submission" date="2019-06" db="EMBL/GenBank/DDBJ databases">
        <authorList>
            <consortium name="Wellcome Sanger Institute Data Sharing"/>
        </authorList>
    </citation>
    <scope>NUCLEOTIDE SEQUENCE [LARGE SCALE GENOMIC DNA]</scope>
</reference>
<evidence type="ECO:0000256" key="1">
    <source>
        <dbReference type="ARBA" id="ARBA00004430"/>
    </source>
</evidence>
<dbReference type="Proteomes" id="UP000472271">
    <property type="component" value="Chromosome 24"/>
</dbReference>
<dbReference type="GO" id="GO:1901317">
    <property type="term" value="P:regulation of flagellated sperm motility"/>
    <property type="evidence" value="ECO:0007669"/>
    <property type="project" value="TreeGrafter"/>
</dbReference>
<dbReference type="Pfam" id="PF12018">
    <property type="entry name" value="FAP206"/>
    <property type="match status" value="1"/>
</dbReference>
<keyword evidence="7" id="KW-0206">Cytoskeleton</keyword>
<keyword evidence="5" id="KW-0970">Cilium biogenesis/degradation</keyword>
<proteinExistence type="inferred from homology"/>
<dbReference type="InParanoid" id="A0A672Z7R7"/>
<comment type="similarity">
    <text evidence="2">Belongs to the CFAP206 family.</text>
</comment>
<name>A0A672Z7R7_9TELE</name>
<keyword evidence="8" id="KW-0966">Cell projection</keyword>
<evidence type="ECO:0000256" key="2">
    <source>
        <dbReference type="ARBA" id="ARBA00010500"/>
    </source>
</evidence>
<evidence type="ECO:0000256" key="4">
    <source>
        <dbReference type="ARBA" id="ARBA00022490"/>
    </source>
</evidence>
<organism evidence="11 12">
    <name type="scientific">Sphaeramia orbicularis</name>
    <name type="common">orbiculate cardinalfish</name>
    <dbReference type="NCBI Taxonomy" id="375764"/>
    <lineage>
        <taxon>Eukaryota</taxon>
        <taxon>Metazoa</taxon>
        <taxon>Chordata</taxon>
        <taxon>Craniata</taxon>
        <taxon>Vertebrata</taxon>
        <taxon>Euteleostomi</taxon>
        <taxon>Actinopterygii</taxon>
        <taxon>Neopterygii</taxon>
        <taxon>Teleostei</taxon>
        <taxon>Neoteleostei</taxon>
        <taxon>Acanthomorphata</taxon>
        <taxon>Gobiaria</taxon>
        <taxon>Kurtiformes</taxon>
        <taxon>Apogonoidei</taxon>
        <taxon>Apogonidae</taxon>
        <taxon>Apogoninae</taxon>
        <taxon>Sphaeramia</taxon>
    </lineage>
</organism>
<evidence type="ECO:0000256" key="3">
    <source>
        <dbReference type="ARBA" id="ARBA00021602"/>
    </source>
</evidence>
<dbReference type="GO" id="GO:0036064">
    <property type="term" value="C:ciliary basal body"/>
    <property type="evidence" value="ECO:0007669"/>
    <property type="project" value="TreeGrafter"/>
</dbReference>
<reference evidence="11" key="2">
    <citation type="submission" date="2025-08" db="UniProtKB">
        <authorList>
            <consortium name="Ensembl"/>
        </authorList>
    </citation>
    <scope>IDENTIFICATION</scope>
</reference>
<dbReference type="PANTHER" id="PTHR21442">
    <property type="entry name" value="CILIA- AND FLAGELLA-ASSOCIATED PROTEIN 206"/>
    <property type="match status" value="1"/>
</dbReference>
<dbReference type="GO" id="GO:0007288">
    <property type="term" value="P:sperm axoneme assembly"/>
    <property type="evidence" value="ECO:0007669"/>
    <property type="project" value="TreeGrafter"/>
</dbReference>
<evidence type="ECO:0000256" key="10">
    <source>
        <dbReference type="SAM" id="MobiDB-lite"/>
    </source>
</evidence>
<reference evidence="11" key="3">
    <citation type="submission" date="2025-09" db="UniProtKB">
        <authorList>
            <consortium name="Ensembl"/>
        </authorList>
    </citation>
    <scope>IDENTIFICATION</scope>
</reference>
<evidence type="ECO:0000256" key="5">
    <source>
        <dbReference type="ARBA" id="ARBA00022794"/>
    </source>
</evidence>
<protein>
    <recommendedName>
        <fullName evidence="3">Cilia- and flagella-associated protein 206</fullName>
    </recommendedName>
</protein>
<keyword evidence="12" id="KW-1185">Reference proteome</keyword>
<keyword evidence="6" id="KW-0969">Cilium</keyword>